<organism evidence="8 9">
    <name type="scientific">Candidatus Tagabacteria bacterium CG03_land_8_20_14_0_80_41_22</name>
    <dbReference type="NCBI Taxonomy" id="1975020"/>
    <lineage>
        <taxon>Bacteria</taxon>
        <taxon>Candidatus Tagaibacteriota</taxon>
    </lineage>
</organism>
<sequence>MGKATGSIPVSRTMVYDSIIIGSGMAGLTAAVYAGRKKMNTLVLTKEIGEPFLAGYTVENYPGLPEISGGELMEKIKEQALKFGVLIKEECVISSIEKKNGTFLVRTIKGDNFETKTVIIAAGRMPKKLDVPGAKEFENRGVSFCTICDAPLFAGRDVAVIGGGNAALTSALDLISYANKVYVLQHREKFKGDELLQERLKKSGKVELINNAETREIKGGKFVESLFYEDLITGEKKELAVGGIFISIGQIPNSNFAEGFLGLNERGEIVVDCRTAQSTVSGVFAAGDVADLPFKQYIIAAGEGAKAALSAHEYLSKLENRNQKLD</sequence>
<keyword evidence="2" id="KW-0274">FAD</keyword>
<dbReference type="PRINTS" id="PR00469">
    <property type="entry name" value="PNDRDTASEII"/>
</dbReference>
<feature type="transmembrane region" description="Helical" evidence="6">
    <location>
        <begin position="15"/>
        <end position="34"/>
    </location>
</feature>
<dbReference type="GO" id="GO:0016668">
    <property type="term" value="F:oxidoreductase activity, acting on a sulfur group of donors, NAD(P) as acceptor"/>
    <property type="evidence" value="ECO:0007669"/>
    <property type="project" value="UniProtKB-ARBA"/>
</dbReference>
<dbReference type="PROSITE" id="PS00573">
    <property type="entry name" value="PYRIDINE_REDOX_2"/>
    <property type="match status" value="1"/>
</dbReference>
<dbReference type="EMBL" id="PEVG01000019">
    <property type="protein sequence ID" value="PIU99545.1"/>
    <property type="molecule type" value="Genomic_DNA"/>
</dbReference>
<keyword evidence="6" id="KW-1133">Transmembrane helix</keyword>
<dbReference type="Proteomes" id="UP000228561">
    <property type="component" value="Unassembled WGS sequence"/>
</dbReference>
<dbReference type="Gene3D" id="3.50.50.60">
    <property type="entry name" value="FAD/NAD(P)-binding domain"/>
    <property type="match status" value="2"/>
</dbReference>
<proteinExistence type="predicted"/>
<dbReference type="Pfam" id="PF07992">
    <property type="entry name" value="Pyr_redox_2"/>
    <property type="match status" value="1"/>
</dbReference>
<evidence type="ECO:0000256" key="5">
    <source>
        <dbReference type="ARBA" id="ARBA00023284"/>
    </source>
</evidence>
<name>A0A2M7B8U8_9BACT</name>
<accession>A0A2M7B8U8</accession>
<dbReference type="PANTHER" id="PTHR48105">
    <property type="entry name" value="THIOREDOXIN REDUCTASE 1-RELATED-RELATED"/>
    <property type="match status" value="1"/>
</dbReference>
<evidence type="ECO:0000259" key="7">
    <source>
        <dbReference type="Pfam" id="PF07992"/>
    </source>
</evidence>
<dbReference type="InterPro" id="IPR036188">
    <property type="entry name" value="FAD/NAD-bd_sf"/>
</dbReference>
<gene>
    <name evidence="8" type="ORF">COS58_01795</name>
</gene>
<dbReference type="SUPFAM" id="SSF51905">
    <property type="entry name" value="FAD/NAD(P)-binding domain"/>
    <property type="match status" value="1"/>
</dbReference>
<keyword evidence="3" id="KW-0560">Oxidoreductase</keyword>
<dbReference type="InterPro" id="IPR050097">
    <property type="entry name" value="Ferredoxin-NADP_redctase_2"/>
</dbReference>
<evidence type="ECO:0000256" key="3">
    <source>
        <dbReference type="ARBA" id="ARBA00023002"/>
    </source>
</evidence>
<keyword evidence="6" id="KW-0472">Membrane</keyword>
<comment type="caution">
    <text evidence="8">The sequence shown here is derived from an EMBL/GenBank/DDBJ whole genome shotgun (WGS) entry which is preliminary data.</text>
</comment>
<keyword evidence="4" id="KW-1015">Disulfide bond</keyword>
<evidence type="ECO:0000313" key="8">
    <source>
        <dbReference type="EMBL" id="PIU99545.1"/>
    </source>
</evidence>
<evidence type="ECO:0000256" key="2">
    <source>
        <dbReference type="ARBA" id="ARBA00022827"/>
    </source>
</evidence>
<keyword evidence="5" id="KW-0676">Redox-active center</keyword>
<evidence type="ECO:0000313" key="9">
    <source>
        <dbReference type="Proteomes" id="UP000228561"/>
    </source>
</evidence>
<evidence type="ECO:0000256" key="6">
    <source>
        <dbReference type="SAM" id="Phobius"/>
    </source>
</evidence>
<protein>
    <submittedName>
        <fullName evidence="8">Thioredoxin-disulfide reductase</fullName>
    </submittedName>
</protein>
<keyword evidence="1" id="KW-0285">Flavoprotein</keyword>
<reference evidence="9" key="1">
    <citation type="submission" date="2017-09" db="EMBL/GenBank/DDBJ databases">
        <title>Depth-based differentiation of microbial function through sediment-hosted aquifers and enrichment of novel symbionts in the deep terrestrial subsurface.</title>
        <authorList>
            <person name="Probst A.J."/>
            <person name="Ladd B."/>
            <person name="Jarett J.K."/>
            <person name="Geller-Mcgrath D.E."/>
            <person name="Sieber C.M.K."/>
            <person name="Emerson J.B."/>
            <person name="Anantharaman K."/>
            <person name="Thomas B.C."/>
            <person name="Malmstrom R."/>
            <person name="Stieglmeier M."/>
            <person name="Klingl A."/>
            <person name="Woyke T."/>
            <person name="Ryan C.M."/>
            <person name="Banfield J.F."/>
        </authorList>
    </citation>
    <scope>NUCLEOTIDE SEQUENCE [LARGE SCALE GENOMIC DNA]</scope>
</reference>
<evidence type="ECO:0000256" key="4">
    <source>
        <dbReference type="ARBA" id="ARBA00023157"/>
    </source>
</evidence>
<keyword evidence="6" id="KW-0812">Transmembrane</keyword>
<dbReference type="InterPro" id="IPR008255">
    <property type="entry name" value="Pyr_nucl-diS_OxRdtase_2_AS"/>
</dbReference>
<evidence type="ECO:0000256" key="1">
    <source>
        <dbReference type="ARBA" id="ARBA00022630"/>
    </source>
</evidence>
<dbReference type="InterPro" id="IPR023753">
    <property type="entry name" value="FAD/NAD-binding_dom"/>
</dbReference>
<dbReference type="AlphaFoldDB" id="A0A2M7B8U8"/>
<feature type="domain" description="FAD/NAD(P)-binding" evidence="7">
    <location>
        <begin position="16"/>
        <end position="304"/>
    </location>
</feature>
<dbReference type="PRINTS" id="PR00368">
    <property type="entry name" value="FADPNR"/>
</dbReference>